<keyword evidence="2" id="KW-0255">Endonuclease</keyword>
<reference evidence="2 3" key="1">
    <citation type="journal article" date="2022" name="Mar. Drugs">
        <title>Bioassay-Guided Fractionation Leads to the Detection of Cholic Acid Generated by the Rare Thalassomonas sp.</title>
        <authorList>
            <person name="Pheiffer F."/>
            <person name="Schneider Y.K."/>
            <person name="Hansen E.H."/>
            <person name="Andersen J.H."/>
            <person name="Isaksson J."/>
            <person name="Busche T."/>
            <person name="R C."/>
            <person name="Kalinowski J."/>
            <person name="Zyl L.V."/>
            <person name="Trindade M."/>
        </authorList>
    </citation>
    <scope>NUCLEOTIDE SEQUENCE [LARGE SCALE GENOMIC DNA]</scope>
    <source>
        <strain evidence="2 3">A5K-61T</strain>
    </source>
</reference>
<dbReference type="Proteomes" id="UP001215231">
    <property type="component" value="Chromosome"/>
</dbReference>
<keyword evidence="2" id="KW-0378">Hydrolase</keyword>
<name>A0ABY7VFE3_9GAMM</name>
<evidence type="ECO:0000259" key="1">
    <source>
        <dbReference type="SMART" id="SM00507"/>
    </source>
</evidence>
<dbReference type="InterPro" id="IPR002711">
    <property type="entry name" value="HNH"/>
</dbReference>
<organism evidence="2 3">
    <name type="scientific">Thalassomonas haliotis</name>
    <dbReference type="NCBI Taxonomy" id="485448"/>
    <lineage>
        <taxon>Bacteria</taxon>
        <taxon>Pseudomonadati</taxon>
        <taxon>Pseudomonadota</taxon>
        <taxon>Gammaproteobacteria</taxon>
        <taxon>Alteromonadales</taxon>
        <taxon>Colwelliaceae</taxon>
        <taxon>Thalassomonas</taxon>
    </lineage>
</organism>
<evidence type="ECO:0000313" key="3">
    <source>
        <dbReference type="Proteomes" id="UP001215231"/>
    </source>
</evidence>
<protein>
    <submittedName>
        <fullName evidence="2">HNH endonuclease</fullName>
    </submittedName>
</protein>
<sequence>MLKVREIIPKRNFVDKKGHYREYRFDLRKDFNGACGYCDDNDEFQDKSTFHIDHFAPKSKFPELELEYENLVYSCRFCNVAKSNKWISNDAEVSHNGVKGFIDPCDDNYDEHIYRDFKGAINAKSSIGVYLVKELNLGLIRHEYLWKARKLRAQKLKLEDILSRLPKNSKARVDVLEAIVGLVREYETYFSWACR</sequence>
<accession>A0ABY7VFE3</accession>
<evidence type="ECO:0000313" key="2">
    <source>
        <dbReference type="EMBL" id="WDE11859.1"/>
    </source>
</evidence>
<keyword evidence="3" id="KW-1185">Reference proteome</keyword>
<dbReference type="CDD" id="cd00085">
    <property type="entry name" value="HNHc"/>
    <property type="match status" value="1"/>
</dbReference>
<dbReference type="Pfam" id="PF01844">
    <property type="entry name" value="HNH"/>
    <property type="match status" value="1"/>
</dbReference>
<dbReference type="RefSeq" id="WP_274052081.1">
    <property type="nucleotide sequence ID" value="NZ_CP059693.1"/>
</dbReference>
<gene>
    <name evidence="2" type="ORF">H3N35_27345</name>
</gene>
<dbReference type="GO" id="GO:0004519">
    <property type="term" value="F:endonuclease activity"/>
    <property type="evidence" value="ECO:0007669"/>
    <property type="project" value="UniProtKB-KW"/>
</dbReference>
<dbReference type="EMBL" id="CP059693">
    <property type="protein sequence ID" value="WDE11859.1"/>
    <property type="molecule type" value="Genomic_DNA"/>
</dbReference>
<dbReference type="Gene3D" id="1.10.30.50">
    <property type="match status" value="1"/>
</dbReference>
<dbReference type="SMART" id="SM00507">
    <property type="entry name" value="HNHc"/>
    <property type="match status" value="1"/>
</dbReference>
<keyword evidence="2" id="KW-0540">Nuclease</keyword>
<feature type="domain" description="HNH nuclease" evidence="1">
    <location>
        <begin position="22"/>
        <end position="80"/>
    </location>
</feature>
<proteinExistence type="predicted"/>
<dbReference type="InterPro" id="IPR003615">
    <property type="entry name" value="HNH_nuc"/>
</dbReference>